<evidence type="ECO:0000256" key="2">
    <source>
        <dbReference type="ARBA" id="ARBA00004236"/>
    </source>
</evidence>
<name>A0ABS9WD39_9ACTN</name>
<dbReference type="Pfam" id="PF00512">
    <property type="entry name" value="HisKA"/>
    <property type="match status" value="1"/>
</dbReference>
<feature type="domain" description="Histidine kinase" evidence="11">
    <location>
        <begin position="242"/>
        <end position="473"/>
    </location>
</feature>
<dbReference type="InterPro" id="IPR036890">
    <property type="entry name" value="HATPase_C_sf"/>
</dbReference>
<keyword evidence="10" id="KW-0812">Transmembrane</keyword>
<keyword evidence="6 12" id="KW-0418">Kinase</keyword>
<dbReference type="EC" id="2.7.13.3" evidence="3"/>
<evidence type="ECO:0000256" key="7">
    <source>
        <dbReference type="ARBA" id="ARBA00023012"/>
    </source>
</evidence>
<protein>
    <recommendedName>
        <fullName evidence="8">Sensor-like histidine kinase SenX3</fullName>
        <ecNumber evidence="3">2.7.13.3</ecNumber>
    </recommendedName>
</protein>
<dbReference type="EMBL" id="JAJMLW010000001">
    <property type="protein sequence ID" value="MCI2240777.1"/>
    <property type="molecule type" value="Genomic_DNA"/>
</dbReference>
<evidence type="ECO:0000256" key="4">
    <source>
        <dbReference type="ARBA" id="ARBA00022553"/>
    </source>
</evidence>
<keyword evidence="10" id="KW-1133">Transmembrane helix</keyword>
<keyword evidence="7" id="KW-0902">Two-component regulatory system</keyword>
<dbReference type="InterPro" id="IPR050351">
    <property type="entry name" value="BphY/WalK/GraS-like"/>
</dbReference>
<dbReference type="SUPFAM" id="SSF55874">
    <property type="entry name" value="ATPase domain of HSP90 chaperone/DNA topoisomerase II/histidine kinase"/>
    <property type="match status" value="1"/>
</dbReference>
<evidence type="ECO:0000256" key="6">
    <source>
        <dbReference type="ARBA" id="ARBA00022777"/>
    </source>
</evidence>
<dbReference type="InterPro" id="IPR003661">
    <property type="entry name" value="HisK_dim/P_dom"/>
</dbReference>
<comment type="subcellular location">
    <subcellularLocation>
        <location evidence="2">Cell membrane</location>
    </subcellularLocation>
</comment>
<keyword evidence="10" id="KW-0472">Membrane</keyword>
<dbReference type="Pfam" id="PF02518">
    <property type="entry name" value="HATPase_c"/>
    <property type="match status" value="1"/>
</dbReference>
<dbReference type="InterPro" id="IPR004358">
    <property type="entry name" value="Sig_transdc_His_kin-like_C"/>
</dbReference>
<sequence length="473" mass="49829">MLRRLRVKFVALSMTVVTLALVMALFAIGYLDYRQSVDDVYGELRQTLSVAASMDAGRHGDYPFGGSALIPDRRGPFGGKAPDDAGWDGEPDAGEAPAEGGDQGEAPQPPEIGRGDGQGLMPVAVYRIDPTGTVAAVGRLTTASVAPELLPNVLDAVLTGEESQGYLPDPGLFYAKRRTVDGTLVAFADQGAASSWQSLALTLAGVGAGALLAFLAVSILFARWALRPIERAWSQQQRFVADASHELKTPLTVILANLAIVRGRPGETVASQEQWLAGTETEARRMQGLVGDLLDLARMPDPAALRAGFAPVDLTDLVEGEALQFDSVALDRGVAIECDLAPALRVEGDAARLERLVGVLVDNACKYAEEGSTVEVRLAAEGREAVLAVANRGPLIAPEDLAHVFDRFFRVDAARTRADAPDDGQPAAGGWGLGLAIAREIARDHGGAIAAASIPEPGTETARTTFTVRLPRA</sequence>
<dbReference type="SMART" id="SM00387">
    <property type="entry name" value="HATPase_c"/>
    <property type="match status" value="1"/>
</dbReference>
<dbReference type="PRINTS" id="PR00344">
    <property type="entry name" value="BCTRLSENSOR"/>
</dbReference>
<evidence type="ECO:0000259" key="11">
    <source>
        <dbReference type="PROSITE" id="PS50109"/>
    </source>
</evidence>
<keyword evidence="5" id="KW-0808">Transferase</keyword>
<evidence type="ECO:0000256" key="1">
    <source>
        <dbReference type="ARBA" id="ARBA00000085"/>
    </source>
</evidence>
<comment type="caution">
    <text evidence="12">The sequence shown here is derived from an EMBL/GenBank/DDBJ whole genome shotgun (WGS) entry which is preliminary data.</text>
</comment>
<evidence type="ECO:0000256" key="8">
    <source>
        <dbReference type="ARBA" id="ARBA00039401"/>
    </source>
</evidence>
<accession>A0ABS9WD39</accession>
<dbReference type="GO" id="GO:0016301">
    <property type="term" value="F:kinase activity"/>
    <property type="evidence" value="ECO:0007669"/>
    <property type="project" value="UniProtKB-KW"/>
</dbReference>
<dbReference type="Gene3D" id="3.30.565.10">
    <property type="entry name" value="Histidine kinase-like ATPase, C-terminal domain"/>
    <property type="match status" value="1"/>
</dbReference>
<dbReference type="PANTHER" id="PTHR45453:SF1">
    <property type="entry name" value="PHOSPHATE REGULON SENSOR PROTEIN PHOR"/>
    <property type="match status" value="1"/>
</dbReference>
<reference evidence="12" key="1">
    <citation type="submission" date="2021-11" db="EMBL/GenBank/DDBJ databases">
        <title>A Novel Adlercreutzia Species, isolated from a Allomyrina dichotoma larva feces.</title>
        <authorList>
            <person name="Suh M.K."/>
        </authorList>
    </citation>
    <scope>NUCLEOTIDE SEQUENCE</scope>
    <source>
        <strain evidence="12">JBNU-10</strain>
    </source>
</reference>
<keyword evidence="13" id="KW-1185">Reference proteome</keyword>
<feature type="transmembrane region" description="Helical" evidence="10">
    <location>
        <begin position="199"/>
        <end position="226"/>
    </location>
</feature>
<dbReference type="RefSeq" id="WP_242162342.1">
    <property type="nucleotide sequence ID" value="NZ_JAJMLW010000001.1"/>
</dbReference>
<evidence type="ECO:0000256" key="10">
    <source>
        <dbReference type="SAM" id="Phobius"/>
    </source>
</evidence>
<evidence type="ECO:0000256" key="3">
    <source>
        <dbReference type="ARBA" id="ARBA00012438"/>
    </source>
</evidence>
<evidence type="ECO:0000313" key="12">
    <source>
        <dbReference type="EMBL" id="MCI2240777.1"/>
    </source>
</evidence>
<gene>
    <name evidence="12" type="ORF">LPT13_00175</name>
</gene>
<comment type="catalytic activity">
    <reaction evidence="1">
        <text>ATP + protein L-histidine = ADP + protein N-phospho-L-histidine.</text>
        <dbReference type="EC" id="2.7.13.3"/>
    </reaction>
</comment>
<dbReference type="SUPFAM" id="SSF47384">
    <property type="entry name" value="Homodimeric domain of signal transducing histidine kinase"/>
    <property type="match status" value="1"/>
</dbReference>
<dbReference type="Proteomes" id="UP001430755">
    <property type="component" value="Unassembled WGS sequence"/>
</dbReference>
<dbReference type="Gene3D" id="1.10.287.130">
    <property type="match status" value="1"/>
</dbReference>
<feature type="region of interest" description="Disordered" evidence="9">
    <location>
        <begin position="73"/>
        <end position="116"/>
    </location>
</feature>
<dbReference type="InterPro" id="IPR003594">
    <property type="entry name" value="HATPase_dom"/>
</dbReference>
<dbReference type="SMART" id="SM00388">
    <property type="entry name" value="HisKA"/>
    <property type="match status" value="1"/>
</dbReference>
<dbReference type="CDD" id="cd00082">
    <property type="entry name" value="HisKA"/>
    <property type="match status" value="1"/>
</dbReference>
<evidence type="ECO:0000256" key="5">
    <source>
        <dbReference type="ARBA" id="ARBA00022679"/>
    </source>
</evidence>
<evidence type="ECO:0000313" key="13">
    <source>
        <dbReference type="Proteomes" id="UP001430755"/>
    </source>
</evidence>
<feature type="transmembrane region" description="Helical" evidence="10">
    <location>
        <begin position="9"/>
        <end position="31"/>
    </location>
</feature>
<dbReference type="CDD" id="cd00075">
    <property type="entry name" value="HATPase"/>
    <property type="match status" value="1"/>
</dbReference>
<dbReference type="PANTHER" id="PTHR45453">
    <property type="entry name" value="PHOSPHATE REGULON SENSOR PROTEIN PHOR"/>
    <property type="match status" value="1"/>
</dbReference>
<organism evidence="12 13">
    <name type="scientific">Adlercreutzia faecimuris</name>
    <dbReference type="NCBI Taxonomy" id="2897341"/>
    <lineage>
        <taxon>Bacteria</taxon>
        <taxon>Bacillati</taxon>
        <taxon>Actinomycetota</taxon>
        <taxon>Coriobacteriia</taxon>
        <taxon>Eggerthellales</taxon>
        <taxon>Eggerthellaceae</taxon>
        <taxon>Adlercreutzia</taxon>
    </lineage>
</organism>
<keyword evidence="4" id="KW-0597">Phosphoprotein</keyword>
<evidence type="ECO:0000256" key="9">
    <source>
        <dbReference type="SAM" id="MobiDB-lite"/>
    </source>
</evidence>
<dbReference type="InterPro" id="IPR036097">
    <property type="entry name" value="HisK_dim/P_sf"/>
</dbReference>
<dbReference type="InterPro" id="IPR005467">
    <property type="entry name" value="His_kinase_dom"/>
</dbReference>
<proteinExistence type="predicted"/>
<dbReference type="PROSITE" id="PS50109">
    <property type="entry name" value="HIS_KIN"/>
    <property type="match status" value="1"/>
</dbReference>